<feature type="region of interest" description="Disordered" evidence="5">
    <location>
        <begin position="267"/>
        <end position="304"/>
    </location>
</feature>
<evidence type="ECO:0000256" key="7">
    <source>
        <dbReference type="SAM" id="SignalP"/>
    </source>
</evidence>
<feature type="region of interest" description="Disordered" evidence="5">
    <location>
        <begin position="227"/>
        <end position="246"/>
    </location>
</feature>
<keyword evidence="2 6" id="KW-0812">Transmembrane</keyword>
<evidence type="ECO:0000313" key="9">
    <source>
        <dbReference type="Proteomes" id="UP000481858"/>
    </source>
</evidence>
<evidence type="ECO:0000256" key="5">
    <source>
        <dbReference type="SAM" id="MobiDB-lite"/>
    </source>
</evidence>
<accession>A0A7C8ISD8</accession>
<dbReference type="EMBL" id="WUBL01000117">
    <property type="protein sequence ID" value="KAF2965362.1"/>
    <property type="molecule type" value="Genomic_DNA"/>
</dbReference>
<feature type="compositionally biased region" description="Low complexity" evidence="5">
    <location>
        <begin position="144"/>
        <end position="164"/>
    </location>
</feature>
<keyword evidence="7" id="KW-0732">Signal</keyword>
<evidence type="ECO:0000256" key="2">
    <source>
        <dbReference type="ARBA" id="ARBA00022692"/>
    </source>
</evidence>
<evidence type="ECO:0000313" key="8">
    <source>
        <dbReference type="EMBL" id="KAF2965362.1"/>
    </source>
</evidence>
<dbReference type="GO" id="GO:0016020">
    <property type="term" value="C:membrane"/>
    <property type="evidence" value="ECO:0007669"/>
    <property type="project" value="UniProtKB-SubCell"/>
</dbReference>
<feature type="compositionally biased region" description="Basic and acidic residues" evidence="5">
    <location>
        <begin position="365"/>
        <end position="382"/>
    </location>
</feature>
<feature type="region of interest" description="Disordered" evidence="5">
    <location>
        <begin position="316"/>
        <end position="393"/>
    </location>
</feature>
<keyword evidence="4 6" id="KW-0472">Membrane</keyword>
<feature type="transmembrane region" description="Helical" evidence="6">
    <location>
        <begin position="200"/>
        <end position="223"/>
    </location>
</feature>
<dbReference type="PANTHER" id="PTHR15549">
    <property type="entry name" value="PAIRED IMMUNOGLOBULIN-LIKE TYPE 2 RECEPTOR"/>
    <property type="match status" value="1"/>
</dbReference>
<evidence type="ECO:0000256" key="4">
    <source>
        <dbReference type="ARBA" id="ARBA00023136"/>
    </source>
</evidence>
<feature type="signal peptide" evidence="7">
    <location>
        <begin position="1"/>
        <end position="22"/>
    </location>
</feature>
<feature type="compositionally biased region" description="Polar residues" evidence="5">
    <location>
        <begin position="165"/>
        <end position="175"/>
    </location>
</feature>
<name>A0A7C8ISD8_9PEZI</name>
<feature type="region of interest" description="Disordered" evidence="5">
    <location>
        <begin position="137"/>
        <end position="193"/>
    </location>
</feature>
<evidence type="ECO:0008006" key="10">
    <source>
        <dbReference type="Google" id="ProtNLM"/>
    </source>
</evidence>
<sequence>MLYARGSLRTLQLAALLAIASAASIRPGQLFERAGTCAANYNKCSQAGLPANFCCQAGSSCNVLAGGTTVLCCPDGSDCSKIQIISCNLSLQDPETHPQAEVRTTELDGKLPTCGKGCCPFGYSCDKDSGNCVMNKDQSTKPGSTSTSVPSSTSTVHSSPAASTGTINASTTPTAVGTDETPGPGTETPSPEAASTLNTAAIVGGVVGGLLALSLIIAGVWVLRHKRKKAKAEHEKRDTTESFGNMISAPIPHADYHTQRLDFLAKAQSSSVSSSPTQVQGRFPPSSPYSAYAFRPDSEMTDRPRSYHQSAEIGGLRNLTNPSRYSGGSIVNPFTPRGDRQNSGGSESINIFADPSTVGSPSIYNRRDTTWTEFQHHADQRGTDSPVPPTRKP</sequence>
<gene>
    <name evidence="8" type="ORF">GQX73_g8212</name>
</gene>
<evidence type="ECO:0000256" key="6">
    <source>
        <dbReference type="SAM" id="Phobius"/>
    </source>
</evidence>
<reference evidence="8 9" key="1">
    <citation type="submission" date="2019-12" db="EMBL/GenBank/DDBJ databases">
        <title>Draft genome sequence of the ascomycete Xylaria multiplex DSM 110363.</title>
        <authorList>
            <person name="Buettner E."/>
            <person name="Kellner H."/>
        </authorList>
    </citation>
    <scope>NUCLEOTIDE SEQUENCE [LARGE SCALE GENOMIC DNA]</scope>
    <source>
        <strain evidence="8 9">DSM 110363</strain>
    </source>
</reference>
<dbReference type="OrthoDB" id="5338512at2759"/>
<dbReference type="AlphaFoldDB" id="A0A7C8ISD8"/>
<protein>
    <recommendedName>
        <fullName evidence="10">Mid2 domain-containing protein</fullName>
    </recommendedName>
</protein>
<dbReference type="Proteomes" id="UP000481858">
    <property type="component" value="Unassembled WGS sequence"/>
</dbReference>
<evidence type="ECO:0000256" key="1">
    <source>
        <dbReference type="ARBA" id="ARBA00004167"/>
    </source>
</evidence>
<dbReference type="InterPro" id="IPR051694">
    <property type="entry name" value="Immunoregulatory_rcpt-like"/>
</dbReference>
<evidence type="ECO:0000256" key="3">
    <source>
        <dbReference type="ARBA" id="ARBA00022989"/>
    </source>
</evidence>
<comment type="subcellular location">
    <subcellularLocation>
        <location evidence="1">Membrane</location>
        <topology evidence="1">Single-pass membrane protein</topology>
    </subcellularLocation>
</comment>
<keyword evidence="3 6" id="KW-1133">Transmembrane helix</keyword>
<comment type="caution">
    <text evidence="8">The sequence shown here is derived from an EMBL/GenBank/DDBJ whole genome shotgun (WGS) entry which is preliminary data.</text>
</comment>
<keyword evidence="9" id="KW-1185">Reference proteome</keyword>
<dbReference type="GO" id="GO:0071944">
    <property type="term" value="C:cell periphery"/>
    <property type="evidence" value="ECO:0007669"/>
    <property type="project" value="UniProtKB-ARBA"/>
</dbReference>
<organism evidence="8 9">
    <name type="scientific">Xylaria multiplex</name>
    <dbReference type="NCBI Taxonomy" id="323545"/>
    <lineage>
        <taxon>Eukaryota</taxon>
        <taxon>Fungi</taxon>
        <taxon>Dikarya</taxon>
        <taxon>Ascomycota</taxon>
        <taxon>Pezizomycotina</taxon>
        <taxon>Sordariomycetes</taxon>
        <taxon>Xylariomycetidae</taxon>
        <taxon>Xylariales</taxon>
        <taxon>Xylariaceae</taxon>
        <taxon>Xylaria</taxon>
    </lineage>
</organism>
<dbReference type="InParanoid" id="A0A7C8ISD8"/>
<feature type="compositionally biased region" description="Low complexity" evidence="5">
    <location>
        <begin position="177"/>
        <end position="192"/>
    </location>
</feature>
<proteinExistence type="predicted"/>
<feature type="chain" id="PRO_5028909560" description="Mid2 domain-containing protein" evidence="7">
    <location>
        <begin position="23"/>
        <end position="393"/>
    </location>
</feature>
<dbReference type="CDD" id="cd12087">
    <property type="entry name" value="TM_EGFR-like"/>
    <property type="match status" value="1"/>
</dbReference>